<evidence type="ECO:0000256" key="7">
    <source>
        <dbReference type="ARBA" id="ARBA00031484"/>
    </source>
</evidence>
<proteinExistence type="inferred from homology"/>
<protein>
    <recommendedName>
        <fullName evidence="4">Parvulin-like PPIase</fullName>
        <ecNumber evidence="3">5.2.1.8</ecNumber>
    </recommendedName>
    <alternativeName>
        <fullName evidence="6">Peptidyl-prolyl cis-trans isomerase plp</fullName>
    </alternativeName>
    <alternativeName>
        <fullName evidence="7">Rotamase plp</fullName>
    </alternativeName>
</protein>
<dbReference type="InterPro" id="IPR050245">
    <property type="entry name" value="PrsA_foldase"/>
</dbReference>
<keyword evidence="10" id="KW-0732">Signal</keyword>
<dbReference type="EMBL" id="JAPFQI010000007">
    <property type="protein sequence ID" value="MCW8086206.1"/>
    <property type="molecule type" value="Genomic_DNA"/>
</dbReference>
<organism evidence="12 13">
    <name type="scientific">Sabulicella glaciei</name>
    <dbReference type="NCBI Taxonomy" id="2984948"/>
    <lineage>
        <taxon>Bacteria</taxon>
        <taxon>Pseudomonadati</taxon>
        <taxon>Pseudomonadota</taxon>
        <taxon>Alphaproteobacteria</taxon>
        <taxon>Acetobacterales</taxon>
        <taxon>Acetobacteraceae</taxon>
        <taxon>Sabulicella</taxon>
    </lineage>
</organism>
<evidence type="ECO:0000313" key="13">
    <source>
        <dbReference type="Proteomes" id="UP001526430"/>
    </source>
</evidence>
<feature type="region of interest" description="Disordered" evidence="9">
    <location>
        <begin position="311"/>
        <end position="350"/>
    </location>
</feature>
<evidence type="ECO:0000313" key="12">
    <source>
        <dbReference type="EMBL" id="MCW8086206.1"/>
    </source>
</evidence>
<evidence type="ECO:0000256" key="10">
    <source>
        <dbReference type="SAM" id="SignalP"/>
    </source>
</evidence>
<feature type="domain" description="PpiC" evidence="11">
    <location>
        <begin position="179"/>
        <end position="270"/>
    </location>
</feature>
<feature type="compositionally biased region" description="Pro residues" evidence="9">
    <location>
        <begin position="333"/>
        <end position="344"/>
    </location>
</feature>
<dbReference type="PANTHER" id="PTHR47245:SF2">
    <property type="entry name" value="PEPTIDYL-PROLYL CIS-TRANS ISOMERASE HP_0175-RELATED"/>
    <property type="match status" value="1"/>
</dbReference>
<dbReference type="EC" id="5.2.1.8" evidence="3"/>
<comment type="similarity">
    <text evidence="2">Belongs to the PpiC/parvulin rotamase family.</text>
</comment>
<dbReference type="Gene3D" id="3.10.50.40">
    <property type="match status" value="1"/>
</dbReference>
<dbReference type="PROSITE" id="PS50198">
    <property type="entry name" value="PPIC_PPIASE_2"/>
    <property type="match status" value="1"/>
</dbReference>
<comment type="catalytic activity">
    <reaction evidence="1">
        <text>[protein]-peptidylproline (omega=180) = [protein]-peptidylproline (omega=0)</text>
        <dbReference type="Rhea" id="RHEA:16237"/>
        <dbReference type="Rhea" id="RHEA-COMP:10747"/>
        <dbReference type="Rhea" id="RHEA-COMP:10748"/>
        <dbReference type="ChEBI" id="CHEBI:83833"/>
        <dbReference type="ChEBI" id="CHEBI:83834"/>
        <dbReference type="EC" id="5.2.1.8"/>
    </reaction>
</comment>
<feature type="region of interest" description="Disordered" evidence="9">
    <location>
        <begin position="22"/>
        <end position="61"/>
    </location>
</feature>
<keyword evidence="5 8" id="KW-0697">Rotamase</keyword>
<evidence type="ECO:0000256" key="6">
    <source>
        <dbReference type="ARBA" id="ARBA00030642"/>
    </source>
</evidence>
<dbReference type="PANTHER" id="PTHR47245">
    <property type="entry name" value="PEPTIDYLPROLYL ISOMERASE"/>
    <property type="match status" value="1"/>
</dbReference>
<keyword evidence="8 12" id="KW-0413">Isomerase</keyword>
<accession>A0ABT3NVQ6</accession>
<dbReference type="GO" id="GO:0003755">
    <property type="term" value="F:peptidyl-prolyl cis-trans isomerase activity"/>
    <property type="evidence" value="ECO:0007669"/>
    <property type="project" value="UniProtKB-EC"/>
</dbReference>
<dbReference type="InterPro" id="IPR046357">
    <property type="entry name" value="PPIase_dom_sf"/>
</dbReference>
<dbReference type="Pfam" id="PF13616">
    <property type="entry name" value="Rotamase_3"/>
    <property type="match status" value="1"/>
</dbReference>
<name>A0ABT3NVQ6_9PROT</name>
<gene>
    <name evidence="12" type="ORF">OF850_11250</name>
</gene>
<feature type="compositionally biased region" description="Low complexity" evidence="9">
    <location>
        <begin position="22"/>
        <end position="59"/>
    </location>
</feature>
<dbReference type="InterPro" id="IPR000297">
    <property type="entry name" value="PPIase_PpiC"/>
</dbReference>
<reference evidence="12 13" key="1">
    <citation type="submission" date="2022-10" db="EMBL/GenBank/DDBJ databases">
        <title>Roseococcus glaciei nov., sp. nov., isolated from glacier.</title>
        <authorList>
            <person name="Liu Q."/>
            <person name="Xin Y.-H."/>
        </authorList>
    </citation>
    <scope>NUCLEOTIDE SEQUENCE [LARGE SCALE GENOMIC DNA]</scope>
    <source>
        <strain evidence="12 13">MDT2-1-1</strain>
    </source>
</reference>
<feature type="signal peptide" evidence="10">
    <location>
        <begin position="1"/>
        <end position="20"/>
    </location>
</feature>
<evidence type="ECO:0000259" key="11">
    <source>
        <dbReference type="PROSITE" id="PS50198"/>
    </source>
</evidence>
<keyword evidence="13" id="KW-1185">Reference proteome</keyword>
<comment type="caution">
    <text evidence="12">The sequence shown here is derived from an EMBL/GenBank/DDBJ whole genome shotgun (WGS) entry which is preliminary data.</text>
</comment>
<sequence length="350" mass="37828">MTRLPPVALLLAACALPALAQTGAPAGAPTSPAPAQRSSPATAAPAPTSATPAPAASPAEADPVLARVDGQEIRLSEVMETAAEALPAELRNVPPATLRALLPPPVFQQLVDRAVTDRVLVAAARREGLERDEEVRRRVRAFEEGELRDALLRREILPKLTDEALRARWERDRAGRPAEEEVRARHILVREEAEARAIIGEIQRGANFEEVARRRSTDPAGRSNGGDLGFFRRNDMVPEFATAAFNLQPGQMTPNPVRSQFGWHVIRVEERRTGQGPGFDESREALRQAMIEEEVQAMIGRLRQSARVEIVEPPAPAGVQADPPARPGTPSARPAPTPPAPATPAPAQRR</sequence>
<dbReference type="SUPFAM" id="SSF54534">
    <property type="entry name" value="FKBP-like"/>
    <property type="match status" value="1"/>
</dbReference>
<dbReference type="RefSeq" id="WP_301590196.1">
    <property type="nucleotide sequence ID" value="NZ_JAPFQI010000007.1"/>
</dbReference>
<dbReference type="Proteomes" id="UP001526430">
    <property type="component" value="Unassembled WGS sequence"/>
</dbReference>
<evidence type="ECO:0000256" key="8">
    <source>
        <dbReference type="PROSITE-ProRule" id="PRU00278"/>
    </source>
</evidence>
<evidence type="ECO:0000256" key="1">
    <source>
        <dbReference type="ARBA" id="ARBA00000971"/>
    </source>
</evidence>
<evidence type="ECO:0000256" key="4">
    <source>
        <dbReference type="ARBA" id="ARBA00018370"/>
    </source>
</evidence>
<evidence type="ECO:0000256" key="2">
    <source>
        <dbReference type="ARBA" id="ARBA00007656"/>
    </source>
</evidence>
<evidence type="ECO:0000256" key="3">
    <source>
        <dbReference type="ARBA" id="ARBA00013194"/>
    </source>
</evidence>
<evidence type="ECO:0000256" key="5">
    <source>
        <dbReference type="ARBA" id="ARBA00023110"/>
    </source>
</evidence>
<evidence type="ECO:0000256" key="9">
    <source>
        <dbReference type="SAM" id="MobiDB-lite"/>
    </source>
</evidence>
<feature type="chain" id="PRO_5047255060" description="Parvulin-like PPIase" evidence="10">
    <location>
        <begin position="21"/>
        <end position="350"/>
    </location>
</feature>